<evidence type="ECO:0000313" key="4">
    <source>
        <dbReference type="Proteomes" id="UP000783037"/>
    </source>
</evidence>
<dbReference type="SUPFAM" id="SSF54001">
    <property type="entry name" value="Cysteine proteinases"/>
    <property type="match status" value="1"/>
</dbReference>
<evidence type="ECO:0000256" key="1">
    <source>
        <dbReference type="ARBA" id="ARBA00008455"/>
    </source>
</evidence>
<dbReference type="Proteomes" id="UP000783037">
    <property type="component" value="Unassembled WGS sequence"/>
</dbReference>
<reference evidence="3" key="1">
    <citation type="submission" date="2019-04" db="EMBL/GenBank/DDBJ databases">
        <title>Evolution of Biomass-Degrading Anaerobic Consortia Revealed by Metagenomics.</title>
        <authorList>
            <person name="Peng X."/>
        </authorList>
    </citation>
    <scope>NUCLEOTIDE SEQUENCE</scope>
    <source>
        <strain evidence="3">SIG18</strain>
    </source>
</reference>
<evidence type="ECO:0000259" key="2">
    <source>
        <dbReference type="SMART" id="SM00645"/>
    </source>
</evidence>
<dbReference type="SMART" id="SM00645">
    <property type="entry name" value="Pept_C1"/>
    <property type="match status" value="1"/>
</dbReference>
<name>A0A8T3VC17_9EURY</name>
<dbReference type="GO" id="GO:0008234">
    <property type="term" value="F:cysteine-type peptidase activity"/>
    <property type="evidence" value="ECO:0007669"/>
    <property type="project" value="InterPro"/>
</dbReference>
<dbReference type="InterPro" id="IPR000169">
    <property type="entry name" value="Pept_cys_AS"/>
</dbReference>
<dbReference type="AlphaFoldDB" id="A0A8T3VC17"/>
<dbReference type="InterPro" id="IPR000668">
    <property type="entry name" value="Peptidase_C1A_C"/>
</dbReference>
<dbReference type="Pfam" id="PF18560">
    <property type="entry name" value="Lectin_like"/>
    <property type="match status" value="1"/>
</dbReference>
<dbReference type="InterPro" id="IPR013128">
    <property type="entry name" value="Peptidase_C1A"/>
</dbReference>
<evidence type="ECO:0000313" key="3">
    <source>
        <dbReference type="EMBL" id="MBE6502380.1"/>
    </source>
</evidence>
<dbReference type="Gene3D" id="3.90.70.10">
    <property type="entry name" value="Cysteine proteinases"/>
    <property type="match status" value="1"/>
</dbReference>
<gene>
    <name evidence="3" type="ORF">E7Z79_08075</name>
</gene>
<dbReference type="EMBL" id="SUTK01000053">
    <property type="protein sequence ID" value="MBE6502380.1"/>
    <property type="molecule type" value="Genomic_DNA"/>
</dbReference>
<dbReference type="RefSeq" id="WP_303739469.1">
    <property type="nucleotide sequence ID" value="NZ_SUTK01000053.1"/>
</dbReference>
<dbReference type="SUPFAM" id="SSF51126">
    <property type="entry name" value="Pectin lyase-like"/>
    <property type="match status" value="2"/>
</dbReference>
<dbReference type="PROSITE" id="PS00139">
    <property type="entry name" value="THIOL_PROTEASE_CYS"/>
    <property type="match status" value="1"/>
</dbReference>
<dbReference type="InterPro" id="IPR011050">
    <property type="entry name" value="Pectin_lyase_fold/virulence"/>
</dbReference>
<dbReference type="CDD" id="cd02619">
    <property type="entry name" value="Peptidase_C1"/>
    <property type="match status" value="1"/>
</dbReference>
<dbReference type="SUPFAM" id="SSF49373">
    <property type="entry name" value="Invasin/intimin cell-adhesion fragments"/>
    <property type="match status" value="1"/>
</dbReference>
<dbReference type="GO" id="GO:0006508">
    <property type="term" value="P:proteolysis"/>
    <property type="evidence" value="ECO:0007669"/>
    <property type="project" value="InterPro"/>
</dbReference>
<feature type="domain" description="Peptidase C1A papain C-terminal" evidence="2">
    <location>
        <begin position="480"/>
        <end position="707"/>
    </location>
</feature>
<dbReference type="InterPro" id="IPR038765">
    <property type="entry name" value="Papain-like_cys_pep_sf"/>
</dbReference>
<proteinExistence type="inferred from homology"/>
<protein>
    <recommendedName>
        <fullName evidence="2">Peptidase C1A papain C-terminal domain-containing protein</fullName>
    </recommendedName>
</protein>
<organism evidence="3 4">
    <name type="scientific">Methanobrevibacter thaueri</name>
    <dbReference type="NCBI Taxonomy" id="190975"/>
    <lineage>
        <taxon>Archaea</taxon>
        <taxon>Methanobacteriati</taxon>
        <taxon>Methanobacteriota</taxon>
        <taxon>Methanomada group</taxon>
        <taxon>Methanobacteria</taxon>
        <taxon>Methanobacteriales</taxon>
        <taxon>Methanobacteriaceae</taxon>
        <taxon>Methanobrevibacter</taxon>
    </lineage>
</organism>
<dbReference type="InterPro" id="IPR008964">
    <property type="entry name" value="Invasin/intimin_cell_adhesion"/>
</dbReference>
<dbReference type="Gene3D" id="2.60.40.10">
    <property type="entry name" value="Immunoglobulins"/>
    <property type="match status" value="1"/>
</dbReference>
<dbReference type="Pfam" id="PF00112">
    <property type="entry name" value="Peptidase_C1"/>
    <property type="match status" value="1"/>
</dbReference>
<comment type="similarity">
    <text evidence="1">Belongs to the peptidase C1 family.</text>
</comment>
<dbReference type="InterPro" id="IPR040528">
    <property type="entry name" value="Lectin-like"/>
</dbReference>
<dbReference type="PANTHER" id="PTHR12411">
    <property type="entry name" value="CYSTEINE PROTEASE FAMILY C1-RELATED"/>
    <property type="match status" value="1"/>
</dbReference>
<sequence>MNRKIFLMTALIFLMIGISAVSAEDINQTDDSLEITDSDAISVDESTVKSFTNLSQAVDKSEVDLNIESDYKFDSSTDKNFTNGIKININPQGTYTIYGNNHVIDADNKAGVFKFYNGKVIMNNLKITNTNMSSIILVNCELHTNNVTFENCHDASEGAAIYAENGGYFSSHDKFINNYADNGASIFSKVVGKSSSVINIDNSTFISNKPVNWGLIYGYDSLITINNTVFANMTSRYATAIYGEGIRLTVLNSKFVNLSANATAGAIGGKQMPSLTIDGCSFINVTSVKNAGAIYADINGNRFNTKYTATLSNSLFENCSSNFGGAYLQLGGKLNIVKSNFTNNAAEYIGGAVYTSNATVLIGSSKFNKNTARQLYGGAVYIDDSNSIINSCEFVENIAGTYGGAVYLHDSKYEIKNSYFSKNSDDAIISFFDRKGSSLTNNDLNGAKISMNQVSYNTIVHYEGKQITLNPYVITNATADSARFDLRDYKVNGVSLAGVVKDQGNNGACWAFGATGALESAFLKATGILLDISENNIQGAATRYSEFGDATIKEGGFSTSGMGLFLAWLSVLNTTYDSYDELGKVSIASFAMKESYHIQDAVLIPPRRSVDNTKMLKETLVNYGGVTVHILGASANNGYYNPTTHAQYCDDKEIGGNHFVTLVGWDDNYSKDNFNKTPPGNGAWICKNSWGTDWGENGFFYVSYYDTTIAMGPESVGYIISNTENYTGSYQYDMQFDGFFIDGGKTVTFINSYNAIDNELISAVGTYFNNAGEQYTIKVLVDDAEVYIQSGTSTHRGFETVKLNKKIAVNAGHKFSVQIQSKGIPLSEDSRVHFELGKSIVYYSRGSEDLGKSNKAACIKVYTIANPYPEKDKSQYYNKNSNITIASDANGKTLTIADANGKTLGSAIVKDGFANFDLNLMPGNYSIITPYDYGDVAESFEVKNTIIVVKTAKVGYNTNLLMDATFYDADGVELFDRDISISLDGKTVTFNIDNNEGILNMILHDLSIGKHTLVLFNPETLEESTTIITVVSRFSGNSNVNMFYADGSSFKVRIYGNDGNPVGANQVVTIKLNKDTYKVKTNSQGYAILKISDKVKPGTYRLTATYAGQTIKNTVKVKQVLKLAKVKVKKSAKKLVIKATLKGKKPIKGKKLTFKFNGKTYKAKTNKKGIAKITIKKSALKKLKAGKKVKYQVTYLKDTVKRSVKVKK</sequence>
<comment type="caution">
    <text evidence="3">The sequence shown here is derived from an EMBL/GenBank/DDBJ whole genome shotgun (WGS) entry which is preliminary data.</text>
</comment>
<dbReference type="InterPro" id="IPR013783">
    <property type="entry name" value="Ig-like_fold"/>
</dbReference>
<accession>A0A8T3VC17</accession>